<proteinExistence type="predicted"/>
<dbReference type="EMBL" id="CP022163">
    <property type="protein sequence ID" value="ATB29247.1"/>
    <property type="molecule type" value="Genomic_DNA"/>
</dbReference>
<keyword evidence="2" id="KW-1185">Reference proteome</keyword>
<accession>A0A250IDP8</accession>
<sequence length="189" mass="22267">MHPPEARSFETADQLEKWLKANHATQRELWIRIYKKDSGTPTVTWNDCVVAALAWGWIDGHRKSLDEVSFLQRLTPRRARSNWSKRNREHAERLIAEGRMQPSGLAHVEAARQDGRWEKAYSGSSEMVMPDDFLEELRKNRPAQEFFETLDRGNLFVIYHRLQTARRLETRKKRIRDMLAQLARGEAFH</sequence>
<evidence type="ECO:0000313" key="2">
    <source>
        <dbReference type="Proteomes" id="UP000217289"/>
    </source>
</evidence>
<reference evidence="1 2" key="1">
    <citation type="submission" date="2017-06" db="EMBL/GenBank/DDBJ databases">
        <authorList>
            <person name="Kim H.J."/>
            <person name="Triplett B.A."/>
        </authorList>
    </citation>
    <scope>NUCLEOTIDE SEQUENCE [LARGE SCALE GENOMIC DNA]</scope>
    <source>
        <strain evidence="1 2">DSM 14713</strain>
    </source>
</reference>
<organism evidence="1 2">
    <name type="scientific">Melittangium boletus DSM 14713</name>
    <dbReference type="NCBI Taxonomy" id="1294270"/>
    <lineage>
        <taxon>Bacteria</taxon>
        <taxon>Pseudomonadati</taxon>
        <taxon>Myxococcota</taxon>
        <taxon>Myxococcia</taxon>
        <taxon>Myxococcales</taxon>
        <taxon>Cystobacterineae</taxon>
        <taxon>Archangiaceae</taxon>
        <taxon>Melittangium</taxon>
    </lineage>
</organism>
<protein>
    <recommendedName>
        <fullName evidence="3">Bacteriocin-protection protein, YdeI/OmpD-associated family</fullName>
    </recommendedName>
</protein>
<name>A0A250IDP8_9BACT</name>
<dbReference type="Pfam" id="PF13376">
    <property type="entry name" value="OmdA"/>
    <property type="match status" value="1"/>
</dbReference>
<evidence type="ECO:0008006" key="3">
    <source>
        <dbReference type="Google" id="ProtNLM"/>
    </source>
</evidence>
<dbReference type="RefSeq" id="WP_095977835.1">
    <property type="nucleotide sequence ID" value="NZ_CP022163.1"/>
</dbReference>
<gene>
    <name evidence="1" type="ORF">MEBOL_002696</name>
</gene>
<dbReference type="Proteomes" id="UP000217289">
    <property type="component" value="Chromosome"/>
</dbReference>
<dbReference type="OrthoDB" id="9796999at2"/>
<evidence type="ECO:0000313" key="1">
    <source>
        <dbReference type="EMBL" id="ATB29247.1"/>
    </source>
</evidence>
<dbReference type="AlphaFoldDB" id="A0A250IDP8"/>
<dbReference type="KEGG" id="mbd:MEBOL_002696"/>